<organism evidence="2 3">
    <name type="scientific">Candidatus Roizmanbacteria bacterium CG11_big_fil_rev_8_21_14_0_20_37_16</name>
    <dbReference type="NCBI Taxonomy" id="1974857"/>
    <lineage>
        <taxon>Bacteria</taxon>
        <taxon>Candidatus Roizmaniibacteriota</taxon>
    </lineage>
</organism>
<reference evidence="2 3" key="1">
    <citation type="submission" date="2017-09" db="EMBL/GenBank/DDBJ databases">
        <title>Depth-based differentiation of microbial function through sediment-hosted aquifers and enrichment of novel symbionts in the deep terrestrial subsurface.</title>
        <authorList>
            <person name="Probst A.J."/>
            <person name="Ladd B."/>
            <person name="Jarett J.K."/>
            <person name="Geller-Mcgrath D.E."/>
            <person name="Sieber C.M."/>
            <person name="Emerson J.B."/>
            <person name="Anantharaman K."/>
            <person name="Thomas B.C."/>
            <person name="Malmstrom R."/>
            <person name="Stieglmeier M."/>
            <person name="Klingl A."/>
            <person name="Woyke T."/>
            <person name="Ryan C.M."/>
            <person name="Banfield J.F."/>
        </authorList>
    </citation>
    <scope>NUCLEOTIDE SEQUENCE [LARGE SCALE GENOMIC DNA]</scope>
    <source>
        <strain evidence="2">CG11_big_fil_rev_8_21_14_0_20_37_16</strain>
    </source>
</reference>
<comment type="caution">
    <text evidence="2">The sequence shown here is derived from an EMBL/GenBank/DDBJ whole genome shotgun (WGS) entry which is preliminary data.</text>
</comment>
<dbReference type="Gene3D" id="3.90.550.10">
    <property type="entry name" value="Spore Coat Polysaccharide Biosynthesis Protein SpsA, Chain A"/>
    <property type="match status" value="1"/>
</dbReference>
<dbReference type="InterPro" id="IPR029044">
    <property type="entry name" value="Nucleotide-diphossugar_trans"/>
</dbReference>
<dbReference type="PANTHER" id="PTHR43179">
    <property type="entry name" value="RHAMNOSYLTRANSFERASE WBBL"/>
    <property type="match status" value="1"/>
</dbReference>
<evidence type="ECO:0000259" key="1">
    <source>
        <dbReference type="Pfam" id="PF00535"/>
    </source>
</evidence>
<proteinExistence type="predicted"/>
<dbReference type="InterPro" id="IPR001173">
    <property type="entry name" value="Glyco_trans_2-like"/>
</dbReference>
<sequence>MKQDLSVIIVSYNTKDLTLQCITKIQGALSKGTLNAEIIIVDNNSHDGSSEALKQYAQSHLNVKVIYNIANEGFGKPNNQGLAQAEGRYVLYLNSDVLVLEEAFLDVLIKQMDDNPLQGALTVRVNLESGSIDPASHRGFPTVWRSFCYYSGLERVTTKIPLLNILFGGYHLTNLSLAKRHEIDTPTGAFFLARKDILDVLKGFDEDFFMYGEDIDLAFRIKRLGYSIVYDPSYTVLHLKNQSGIKSKNSAATQQKTRNYFYESMAIFYKKHYEKSYPRWISCLVYAVINRKKTFL</sequence>
<dbReference type="SUPFAM" id="SSF53448">
    <property type="entry name" value="Nucleotide-diphospho-sugar transferases"/>
    <property type="match status" value="1"/>
</dbReference>
<name>A0A2H0KNB7_9BACT</name>
<keyword evidence="2" id="KW-0808">Transferase</keyword>
<protein>
    <submittedName>
        <fullName evidence="2">Glycosyl transferase family 2</fullName>
    </submittedName>
</protein>
<dbReference type="Proteomes" id="UP000229497">
    <property type="component" value="Unassembled WGS sequence"/>
</dbReference>
<dbReference type="GO" id="GO:0016740">
    <property type="term" value="F:transferase activity"/>
    <property type="evidence" value="ECO:0007669"/>
    <property type="project" value="UniProtKB-KW"/>
</dbReference>
<gene>
    <name evidence="2" type="ORF">COV87_01035</name>
</gene>
<feature type="domain" description="Glycosyltransferase 2-like" evidence="1">
    <location>
        <begin position="6"/>
        <end position="152"/>
    </location>
</feature>
<dbReference type="CDD" id="cd04186">
    <property type="entry name" value="GT_2_like_c"/>
    <property type="match status" value="1"/>
</dbReference>
<dbReference type="EMBL" id="PCVK01000029">
    <property type="protein sequence ID" value="PIQ71884.1"/>
    <property type="molecule type" value="Genomic_DNA"/>
</dbReference>
<evidence type="ECO:0000313" key="2">
    <source>
        <dbReference type="EMBL" id="PIQ71884.1"/>
    </source>
</evidence>
<dbReference type="PANTHER" id="PTHR43179:SF7">
    <property type="entry name" value="RHAMNOSYLTRANSFERASE WBBL"/>
    <property type="match status" value="1"/>
</dbReference>
<accession>A0A2H0KNB7</accession>
<evidence type="ECO:0000313" key="3">
    <source>
        <dbReference type="Proteomes" id="UP000229497"/>
    </source>
</evidence>
<dbReference type="AlphaFoldDB" id="A0A2H0KNB7"/>
<dbReference type="Pfam" id="PF00535">
    <property type="entry name" value="Glycos_transf_2"/>
    <property type="match status" value="1"/>
</dbReference>